<dbReference type="PANTHER" id="PTHR30561:SF1">
    <property type="entry name" value="MULTIDRUG TRANSPORTER EMRE"/>
    <property type="match status" value="1"/>
</dbReference>
<dbReference type="Gene3D" id="1.10.3730.20">
    <property type="match status" value="1"/>
</dbReference>
<evidence type="ECO:0000256" key="5">
    <source>
        <dbReference type="ARBA" id="ARBA00022989"/>
    </source>
</evidence>
<dbReference type="OrthoDB" id="5597517at2759"/>
<dbReference type="InterPro" id="IPR000390">
    <property type="entry name" value="Small_drug/metabolite_transptr"/>
</dbReference>
<comment type="caution">
    <text evidence="9">The sequence shown here is derived from an EMBL/GenBank/DDBJ whole genome shotgun (WGS) entry which is preliminary data.</text>
</comment>
<evidence type="ECO:0000313" key="11">
    <source>
        <dbReference type="Proteomes" id="UP000654075"/>
    </source>
</evidence>
<name>A0A813KPY5_POLGL</name>
<keyword evidence="4 7" id="KW-0812">Transmembrane</keyword>
<feature type="transmembrane region" description="Helical" evidence="7">
    <location>
        <begin position="199"/>
        <end position="217"/>
    </location>
</feature>
<dbReference type="EMBL" id="CAJNNV010025190">
    <property type="protein sequence ID" value="CAE8613005.1"/>
    <property type="molecule type" value="Genomic_DNA"/>
</dbReference>
<keyword evidence="5 7" id="KW-1133">Transmembrane helix</keyword>
<dbReference type="GO" id="GO:0005886">
    <property type="term" value="C:plasma membrane"/>
    <property type="evidence" value="ECO:0007669"/>
    <property type="project" value="UniProtKB-SubCell"/>
</dbReference>
<dbReference type="SUPFAM" id="SSF103481">
    <property type="entry name" value="Multidrug resistance efflux transporter EmrE"/>
    <property type="match status" value="1"/>
</dbReference>
<evidence type="ECO:0000313" key="8">
    <source>
        <dbReference type="EMBL" id="CAE8613005.1"/>
    </source>
</evidence>
<feature type="transmembrane region" description="Helical" evidence="7">
    <location>
        <begin position="172"/>
        <end position="193"/>
    </location>
</feature>
<dbReference type="InterPro" id="IPR037185">
    <property type="entry name" value="EmrE-like"/>
</dbReference>
<protein>
    <recommendedName>
        <fullName evidence="12">EamA domain-containing protein</fullName>
    </recommendedName>
</protein>
<dbReference type="Proteomes" id="UP000654075">
    <property type="component" value="Unassembled WGS sequence"/>
</dbReference>
<evidence type="ECO:0000256" key="4">
    <source>
        <dbReference type="ARBA" id="ARBA00022692"/>
    </source>
</evidence>
<dbReference type="Pfam" id="PF00893">
    <property type="entry name" value="Multi_Drug_Res"/>
    <property type="match status" value="1"/>
</dbReference>
<keyword evidence="11" id="KW-1185">Reference proteome</keyword>
<organism evidence="9 10">
    <name type="scientific">Polarella glacialis</name>
    <name type="common">Dinoflagellate</name>
    <dbReference type="NCBI Taxonomy" id="89957"/>
    <lineage>
        <taxon>Eukaryota</taxon>
        <taxon>Sar</taxon>
        <taxon>Alveolata</taxon>
        <taxon>Dinophyceae</taxon>
        <taxon>Suessiales</taxon>
        <taxon>Suessiaceae</taxon>
        <taxon>Polarella</taxon>
    </lineage>
</organism>
<evidence type="ECO:0000256" key="7">
    <source>
        <dbReference type="SAM" id="Phobius"/>
    </source>
</evidence>
<gene>
    <name evidence="8" type="ORF">PGLA1383_LOCUS30786</name>
    <name evidence="9" type="ORF">PGLA2088_LOCUS35604</name>
</gene>
<feature type="transmembrane region" description="Helical" evidence="7">
    <location>
        <begin position="104"/>
        <end position="125"/>
    </location>
</feature>
<dbReference type="InterPro" id="IPR045324">
    <property type="entry name" value="Small_multidrug_res"/>
</dbReference>
<dbReference type="Proteomes" id="UP000626109">
    <property type="component" value="Unassembled WGS sequence"/>
</dbReference>
<dbReference type="GO" id="GO:0022857">
    <property type="term" value="F:transmembrane transporter activity"/>
    <property type="evidence" value="ECO:0007669"/>
    <property type="project" value="InterPro"/>
</dbReference>
<accession>A0A813KPY5</accession>
<dbReference type="EMBL" id="CAJNNW010031877">
    <property type="protein sequence ID" value="CAE8709733.1"/>
    <property type="molecule type" value="Genomic_DNA"/>
</dbReference>
<evidence type="ECO:0000256" key="1">
    <source>
        <dbReference type="ARBA" id="ARBA00004651"/>
    </source>
</evidence>
<proteinExistence type="predicted"/>
<keyword evidence="3" id="KW-1003">Cell membrane</keyword>
<evidence type="ECO:0000256" key="6">
    <source>
        <dbReference type="ARBA" id="ARBA00023136"/>
    </source>
</evidence>
<evidence type="ECO:0008006" key="12">
    <source>
        <dbReference type="Google" id="ProtNLM"/>
    </source>
</evidence>
<reference evidence="9" key="1">
    <citation type="submission" date="2021-02" db="EMBL/GenBank/DDBJ databases">
        <authorList>
            <person name="Dougan E. K."/>
            <person name="Rhodes N."/>
            <person name="Thang M."/>
            <person name="Chan C."/>
        </authorList>
    </citation>
    <scope>NUCLEOTIDE SEQUENCE</scope>
</reference>
<evidence type="ECO:0000313" key="10">
    <source>
        <dbReference type="Proteomes" id="UP000626109"/>
    </source>
</evidence>
<evidence type="ECO:0000313" key="9">
    <source>
        <dbReference type="EMBL" id="CAE8709733.1"/>
    </source>
</evidence>
<sequence>MVQRPGKPCRGGSVADRPGPRRMLGILLVVLCILAGRGCDKVALLSTHVSGSQTRAAAFRLEQRLPAVSNAAARRPRQLERRGSWLSPEVAQPRRKGGWSRRSVSVACAAIKPVLGWQGLLAMLVTICLDVCSSTLIKLAVQNSAFLPIAFLIQGLTYFAFSVSLRYWTLSAAYATWGGVSCALIAVVGRVYFGEALSLSARCSIGLIVLGVLGLNLT</sequence>
<keyword evidence="6 7" id="KW-0472">Membrane</keyword>
<comment type="subcellular location">
    <subcellularLocation>
        <location evidence="1">Cell membrane</location>
        <topology evidence="1">Multi-pass membrane protein</topology>
    </subcellularLocation>
</comment>
<evidence type="ECO:0000256" key="3">
    <source>
        <dbReference type="ARBA" id="ARBA00022475"/>
    </source>
</evidence>
<feature type="transmembrane region" description="Helical" evidence="7">
    <location>
        <begin position="145"/>
        <end position="165"/>
    </location>
</feature>
<dbReference type="AlphaFoldDB" id="A0A813KPY5"/>
<dbReference type="PANTHER" id="PTHR30561">
    <property type="entry name" value="SMR FAMILY PROTON-DEPENDENT DRUG EFFLUX TRANSPORTER SUGE"/>
    <property type="match status" value="1"/>
</dbReference>
<keyword evidence="2" id="KW-0813">Transport</keyword>
<evidence type="ECO:0000256" key="2">
    <source>
        <dbReference type="ARBA" id="ARBA00022448"/>
    </source>
</evidence>